<comment type="subcellular location">
    <subcellularLocation>
        <location evidence="2">Cell membrane</location>
        <topology evidence="2">Single-pass type II membrane protein</topology>
    </subcellularLocation>
</comment>
<evidence type="ECO:0000259" key="10">
    <source>
        <dbReference type="Pfam" id="PF01431"/>
    </source>
</evidence>
<dbReference type="Gene3D" id="1.10.1380.10">
    <property type="entry name" value="Neutral endopeptidase , domain2"/>
    <property type="match status" value="1"/>
</dbReference>
<dbReference type="EMBL" id="AP029267">
    <property type="protein sequence ID" value="BFG03976.1"/>
    <property type="molecule type" value="Genomic_DNA"/>
</dbReference>
<evidence type="ECO:0000256" key="6">
    <source>
        <dbReference type="ARBA" id="ARBA00022801"/>
    </source>
</evidence>
<dbReference type="CDD" id="cd08662">
    <property type="entry name" value="M13"/>
    <property type="match status" value="1"/>
</dbReference>
<dbReference type="PANTHER" id="PTHR11733">
    <property type="entry name" value="ZINC METALLOPROTEASE FAMILY M13 NEPRILYSIN-RELATED"/>
    <property type="match status" value="1"/>
</dbReference>
<evidence type="ECO:0000256" key="1">
    <source>
        <dbReference type="ARBA" id="ARBA00001947"/>
    </source>
</evidence>
<dbReference type="GO" id="GO:0004222">
    <property type="term" value="F:metalloendopeptidase activity"/>
    <property type="evidence" value="ECO:0007669"/>
    <property type="project" value="InterPro"/>
</dbReference>
<sequence length="641" mass="73667">MEWCVLLCAFLLLGFVPIQADVDQSTLAALQIHKNLNRSQEACSNFWNYACGNYSASDGAKYVDNFELVEDQYAQAMVEFMEGDLEFVDSDVQLNEGPALRLLAQIRTYYNACTNDSQTDWPEEDFHSLESNEWALETAKFRRHGLNAVFFDERVDVAYNDSLRSVVQLKMPAPSSSYSERRALQLLKLHHSGSEAEVSRLVEQLRQLEAKHRQEEPLVQSWTLADLEQKIPQINWQAYFHELLSGHLNGVLFEVSDVDYLRELGQLLGNTSRSTINLYLRLRLTVLLKQTGPARRCPKTCIHHMRALLPLGMNYLYNRYVYKNRNLVDNIQLLEIFDSLKGMFGKYLEANRLQLSPAQLSYVREKLSTMKLRVGNLPEETSPAFYDSHYESANFSDYHHLDNVLEALSLRTRLQHDVLRLPHSRLDLRRYYVNDDVVKARTSPFYENERNTITVPLIFLQFPLFDHRQHSIFQYSLMGGVLAHELSHAFEHEGILFDADGNESPVGLQIRDTKTFQNAIKCAAQTPAVSLKERLADLNGLQLAYDTFFGMDHNSQLYTYRPYAFESEFQAPQLFHLSYAQFFCGILPPVLGHDRDDVRVNVNVANLRQFSLDFKCSPPAVESPPVCEMWRPTASSTLVSA</sequence>
<dbReference type="InterPro" id="IPR024079">
    <property type="entry name" value="MetalloPept_cat_dom_sf"/>
</dbReference>
<protein>
    <submittedName>
        <fullName evidence="12">Endothelin-converting enzyme 1</fullName>
    </submittedName>
</protein>
<dbReference type="PROSITE" id="PS51885">
    <property type="entry name" value="NEPRILYSIN"/>
    <property type="match status" value="1"/>
</dbReference>
<keyword evidence="9" id="KW-0732">Signal</keyword>
<comment type="cofactor">
    <cofactor evidence="1">
        <name>Zn(2+)</name>
        <dbReference type="ChEBI" id="CHEBI:29105"/>
    </cofactor>
</comment>
<dbReference type="InterPro" id="IPR018497">
    <property type="entry name" value="Peptidase_M13_C"/>
</dbReference>
<dbReference type="PRINTS" id="PR00786">
    <property type="entry name" value="NEPRILYSIN"/>
</dbReference>
<feature type="chain" id="PRO_5043583296" evidence="9">
    <location>
        <begin position="21"/>
        <end position="641"/>
    </location>
</feature>
<dbReference type="GO" id="GO:0005886">
    <property type="term" value="C:plasma membrane"/>
    <property type="evidence" value="ECO:0007669"/>
    <property type="project" value="UniProtKB-SubCell"/>
</dbReference>
<evidence type="ECO:0000256" key="8">
    <source>
        <dbReference type="ARBA" id="ARBA00023049"/>
    </source>
</evidence>
<dbReference type="GO" id="GO:0046872">
    <property type="term" value="F:metal ion binding"/>
    <property type="evidence" value="ECO:0007669"/>
    <property type="project" value="UniProtKB-KW"/>
</dbReference>
<evidence type="ECO:0000256" key="5">
    <source>
        <dbReference type="ARBA" id="ARBA00022723"/>
    </source>
</evidence>
<dbReference type="Gene3D" id="3.40.390.10">
    <property type="entry name" value="Collagenase (Catalytic Domain)"/>
    <property type="match status" value="1"/>
</dbReference>
<name>A0AAU9G8I1_DROMD</name>
<evidence type="ECO:0000256" key="3">
    <source>
        <dbReference type="ARBA" id="ARBA00007357"/>
    </source>
</evidence>
<keyword evidence="6" id="KW-0378">Hydrolase</keyword>
<reference evidence="12 13" key="1">
    <citation type="submission" date="2024-02" db="EMBL/GenBank/DDBJ databases">
        <title>A chromosome-level genome assembly of Drosophila madeirensis, a fruit fly species endemic to Madeira island.</title>
        <authorList>
            <person name="Tomihara K."/>
            <person name="Llopart A."/>
            <person name="Yamamoto D."/>
        </authorList>
    </citation>
    <scope>NUCLEOTIDE SEQUENCE [LARGE SCALE GENOMIC DNA]</scope>
    <source>
        <strain evidence="12 13">RF1</strain>
    </source>
</reference>
<feature type="domain" description="Peptidase M13 N-terminal" evidence="11">
    <location>
        <begin position="43"/>
        <end position="375"/>
    </location>
</feature>
<keyword evidence="7" id="KW-0862">Zinc</keyword>
<keyword evidence="5" id="KW-0479">Metal-binding</keyword>
<keyword evidence="13" id="KW-1185">Reference proteome</keyword>
<keyword evidence="8" id="KW-0482">Metalloprotease</keyword>
<evidence type="ECO:0000313" key="13">
    <source>
        <dbReference type="Proteomes" id="UP001500889"/>
    </source>
</evidence>
<evidence type="ECO:0000256" key="7">
    <source>
        <dbReference type="ARBA" id="ARBA00022833"/>
    </source>
</evidence>
<keyword evidence="4" id="KW-0645">Protease</keyword>
<dbReference type="AlphaFoldDB" id="A0AAU9G8I1"/>
<dbReference type="Proteomes" id="UP001500889">
    <property type="component" value="Chromosome E"/>
</dbReference>
<proteinExistence type="inferred from homology"/>
<gene>
    <name evidence="12" type="ORF">DMAD_03070</name>
</gene>
<comment type="similarity">
    <text evidence="3">Belongs to the peptidase M13 family.</text>
</comment>
<dbReference type="PANTHER" id="PTHR11733:SF241">
    <property type="entry name" value="GH26575P-RELATED"/>
    <property type="match status" value="1"/>
</dbReference>
<dbReference type="Pfam" id="PF01431">
    <property type="entry name" value="Peptidase_M13"/>
    <property type="match status" value="1"/>
</dbReference>
<feature type="signal peptide" evidence="9">
    <location>
        <begin position="1"/>
        <end position="20"/>
    </location>
</feature>
<dbReference type="InterPro" id="IPR042089">
    <property type="entry name" value="Peptidase_M13_dom_2"/>
</dbReference>
<dbReference type="SUPFAM" id="SSF55486">
    <property type="entry name" value="Metalloproteases ('zincins'), catalytic domain"/>
    <property type="match status" value="1"/>
</dbReference>
<dbReference type="InterPro" id="IPR008753">
    <property type="entry name" value="Peptidase_M13_N"/>
</dbReference>
<evidence type="ECO:0000259" key="11">
    <source>
        <dbReference type="Pfam" id="PF05649"/>
    </source>
</evidence>
<evidence type="ECO:0000313" key="12">
    <source>
        <dbReference type="EMBL" id="BFG03976.1"/>
    </source>
</evidence>
<evidence type="ECO:0000256" key="9">
    <source>
        <dbReference type="SAM" id="SignalP"/>
    </source>
</evidence>
<dbReference type="GO" id="GO:0016485">
    <property type="term" value="P:protein processing"/>
    <property type="evidence" value="ECO:0007669"/>
    <property type="project" value="TreeGrafter"/>
</dbReference>
<accession>A0AAU9G8I1</accession>
<evidence type="ECO:0000256" key="2">
    <source>
        <dbReference type="ARBA" id="ARBA00004401"/>
    </source>
</evidence>
<organism evidence="12 13">
    <name type="scientific">Drosophila madeirensis</name>
    <name type="common">Fruit fly</name>
    <dbReference type="NCBI Taxonomy" id="30013"/>
    <lineage>
        <taxon>Eukaryota</taxon>
        <taxon>Metazoa</taxon>
        <taxon>Ecdysozoa</taxon>
        <taxon>Arthropoda</taxon>
        <taxon>Hexapoda</taxon>
        <taxon>Insecta</taxon>
        <taxon>Pterygota</taxon>
        <taxon>Neoptera</taxon>
        <taxon>Endopterygota</taxon>
        <taxon>Diptera</taxon>
        <taxon>Brachycera</taxon>
        <taxon>Muscomorpha</taxon>
        <taxon>Ephydroidea</taxon>
        <taxon>Drosophilidae</taxon>
        <taxon>Drosophila</taxon>
        <taxon>Sophophora</taxon>
    </lineage>
</organism>
<dbReference type="Pfam" id="PF05649">
    <property type="entry name" value="Peptidase_M13_N"/>
    <property type="match status" value="1"/>
</dbReference>
<evidence type="ECO:0000256" key="4">
    <source>
        <dbReference type="ARBA" id="ARBA00022670"/>
    </source>
</evidence>
<feature type="domain" description="Peptidase M13 C-terminal" evidence="10">
    <location>
        <begin position="445"/>
        <end position="618"/>
    </location>
</feature>
<dbReference type="InterPro" id="IPR000718">
    <property type="entry name" value="Peptidase_M13"/>
</dbReference>